<evidence type="ECO:0000313" key="2">
    <source>
        <dbReference type="Proteomes" id="UP000295293"/>
    </source>
</evidence>
<organism evidence="1 2">
    <name type="scientific">Tahibacter aquaticus</name>
    <dbReference type="NCBI Taxonomy" id="520092"/>
    <lineage>
        <taxon>Bacteria</taxon>
        <taxon>Pseudomonadati</taxon>
        <taxon>Pseudomonadota</taxon>
        <taxon>Gammaproteobacteria</taxon>
        <taxon>Lysobacterales</taxon>
        <taxon>Rhodanobacteraceae</taxon>
        <taxon>Tahibacter</taxon>
    </lineage>
</organism>
<name>A0A4R6YNB0_9GAMM</name>
<dbReference type="EMBL" id="SNZH01000017">
    <property type="protein sequence ID" value="TDR39117.1"/>
    <property type="molecule type" value="Genomic_DNA"/>
</dbReference>
<keyword evidence="2" id="KW-1185">Reference proteome</keyword>
<gene>
    <name evidence="1" type="ORF">DFR29_11721</name>
</gene>
<dbReference type="Proteomes" id="UP000295293">
    <property type="component" value="Unassembled WGS sequence"/>
</dbReference>
<reference evidence="1 2" key="1">
    <citation type="submission" date="2019-03" db="EMBL/GenBank/DDBJ databases">
        <title>Genomic Encyclopedia of Type Strains, Phase IV (KMG-IV): sequencing the most valuable type-strain genomes for metagenomic binning, comparative biology and taxonomic classification.</title>
        <authorList>
            <person name="Goeker M."/>
        </authorList>
    </citation>
    <scope>NUCLEOTIDE SEQUENCE [LARGE SCALE GENOMIC DNA]</scope>
    <source>
        <strain evidence="1 2">DSM 21667</strain>
    </source>
</reference>
<proteinExistence type="predicted"/>
<sequence>MYAMARQFGASSQNHIVWNPANGAIRIYRNYCGSAPNAMNEKDASVGTEIVDVQEAAGAGCTLQTDELSVPAELSAVAADMSQIWHATGGSFKRTVSVVIAHRDFNPPYVGSANRPSAHDFLSDMVLRTQILDLSSTPEIFQTAMPELAGPAVRILANTPSFVLLAQEVVFTITLVFYDGSKITVKSRLGENAVYVDGSAKDSTGHPLPEYNAANRYVGNWYYAPGHASDMSAFIEYMRSLGIRITGTGSGAGVIACTWDPTNGTVCVLPQ</sequence>
<evidence type="ECO:0000313" key="1">
    <source>
        <dbReference type="EMBL" id="TDR39117.1"/>
    </source>
</evidence>
<protein>
    <submittedName>
        <fullName evidence="1">Uncharacterized protein</fullName>
    </submittedName>
</protein>
<dbReference type="AlphaFoldDB" id="A0A4R6YNB0"/>
<accession>A0A4R6YNB0</accession>
<comment type="caution">
    <text evidence="1">The sequence shown here is derived from an EMBL/GenBank/DDBJ whole genome shotgun (WGS) entry which is preliminary data.</text>
</comment>